<dbReference type="GO" id="GO:0006357">
    <property type="term" value="P:regulation of transcription by RNA polymerase II"/>
    <property type="evidence" value="ECO:0007669"/>
    <property type="project" value="InterPro"/>
</dbReference>
<dbReference type="GO" id="GO:0003712">
    <property type="term" value="F:transcription coregulator activity"/>
    <property type="evidence" value="ECO:0007669"/>
    <property type="project" value="InterPro"/>
</dbReference>
<evidence type="ECO:0000256" key="9">
    <source>
        <dbReference type="RuleBase" id="RU364142"/>
    </source>
</evidence>
<evidence type="ECO:0000256" key="10">
    <source>
        <dbReference type="SAM" id="MobiDB-lite"/>
    </source>
</evidence>
<proteinExistence type="inferred from homology"/>
<name>A0AAN6YMJ2_9PEZI</name>
<dbReference type="InterPro" id="IPR014801">
    <property type="entry name" value="Mediator_Med5_fun"/>
</dbReference>
<dbReference type="Proteomes" id="UP001301769">
    <property type="component" value="Unassembled WGS sequence"/>
</dbReference>
<feature type="compositionally biased region" description="Pro residues" evidence="10">
    <location>
        <begin position="13"/>
        <end position="22"/>
    </location>
</feature>
<evidence type="ECO:0000256" key="1">
    <source>
        <dbReference type="ARBA" id="ARBA00004123"/>
    </source>
</evidence>
<reference evidence="11" key="1">
    <citation type="journal article" date="2023" name="Mol. Phylogenet. Evol.">
        <title>Genome-scale phylogeny and comparative genomics of the fungal order Sordariales.</title>
        <authorList>
            <person name="Hensen N."/>
            <person name="Bonometti L."/>
            <person name="Westerberg I."/>
            <person name="Brannstrom I.O."/>
            <person name="Guillou S."/>
            <person name="Cros-Aarteil S."/>
            <person name="Calhoun S."/>
            <person name="Haridas S."/>
            <person name="Kuo A."/>
            <person name="Mondo S."/>
            <person name="Pangilinan J."/>
            <person name="Riley R."/>
            <person name="LaButti K."/>
            <person name="Andreopoulos B."/>
            <person name="Lipzen A."/>
            <person name="Chen C."/>
            <person name="Yan M."/>
            <person name="Daum C."/>
            <person name="Ng V."/>
            <person name="Clum A."/>
            <person name="Steindorff A."/>
            <person name="Ohm R.A."/>
            <person name="Martin F."/>
            <person name="Silar P."/>
            <person name="Natvig D.O."/>
            <person name="Lalanne C."/>
            <person name="Gautier V."/>
            <person name="Ament-Velasquez S.L."/>
            <person name="Kruys A."/>
            <person name="Hutchinson M.I."/>
            <person name="Powell A.J."/>
            <person name="Barry K."/>
            <person name="Miller A.N."/>
            <person name="Grigoriev I.V."/>
            <person name="Debuchy R."/>
            <person name="Gladieux P."/>
            <person name="Hiltunen Thoren M."/>
            <person name="Johannesson H."/>
        </authorList>
    </citation>
    <scope>NUCLEOTIDE SEQUENCE</scope>
    <source>
        <strain evidence="11">PSN293</strain>
    </source>
</reference>
<feature type="compositionally biased region" description="Gly residues" evidence="10">
    <location>
        <begin position="1126"/>
        <end position="1135"/>
    </location>
</feature>
<evidence type="ECO:0000256" key="3">
    <source>
        <dbReference type="ARBA" id="ARBA00020628"/>
    </source>
</evidence>
<reference evidence="11" key="2">
    <citation type="submission" date="2023-05" db="EMBL/GenBank/DDBJ databases">
        <authorList>
            <consortium name="Lawrence Berkeley National Laboratory"/>
            <person name="Steindorff A."/>
            <person name="Hensen N."/>
            <person name="Bonometti L."/>
            <person name="Westerberg I."/>
            <person name="Brannstrom I.O."/>
            <person name="Guillou S."/>
            <person name="Cros-Aarteil S."/>
            <person name="Calhoun S."/>
            <person name="Haridas S."/>
            <person name="Kuo A."/>
            <person name="Mondo S."/>
            <person name="Pangilinan J."/>
            <person name="Riley R."/>
            <person name="Labutti K."/>
            <person name="Andreopoulos B."/>
            <person name="Lipzen A."/>
            <person name="Chen C."/>
            <person name="Yanf M."/>
            <person name="Daum C."/>
            <person name="Ng V."/>
            <person name="Clum A."/>
            <person name="Ohm R."/>
            <person name="Martin F."/>
            <person name="Silar P."/>
            <person name="Natvig D."/>
            <person name="Lalanne C."/>
            <person name="Gautier V."/>
            <person name="Ament-Velasquez S.L."/>
            <person name="Kruys A."/>
            <person name="Hutchinson M.I."/>
            <person name="Powell A.J."/>
            <person name="Barry K."/>
            <person name="Miller A.N."/>
            <person name="Grigoriev I.V."/>
            <person name="Debuchy R."/>
            <person name="Gladieux P."/>
            <person name="Thoren M.H."/>
            <person name="Johannesson H."/>
        </authorList>
    </citation>
    <scope>NUCLEOTIDE SEQUENCE</scope>
    <source>
        <strain evidence="11">PSN293</strain>
    </source>
</reference>
<evidence type="ECO:0000256" key="6">
    <source>
        <dbReference type="ARBA" id="ARBA00023163"/>
    </source>
</evidence>
<dbReference type="EMBL" id="MU858048">
    <property type="protein sequence ID" value="KAK4219452.1"/>
    <property type="molecule type" value="Genomic_DNA"/>
</dbReference>
<keyword evidence="7 9" id="KW-0539">Nucleus</keyword>
<feature type="region of interest" description="Disordered" evidence="10">
    <location>
        <begin position="1"/>
        <end position="22"/>
    </location>
</feature>
<dbReference type="PANTHER" id="PTHR35784:SF1">
    <property type="entry name" value="MEDIATOR OF RNA POLYMERASE II TRANSCRIPTION SUBUNIT 5"/>
    <property type="match status" value="1"/>
</dbReference>
<evidence type="ECO:0000256" key="5">
    <source>
        <dbReference type="ARBA" id="ARBA00023159"/>
    </source>
</evidence>
<evidence type="ECO:0000256" key="2">
    <source>
        <dbReference type="ARBA" id="ARBA00008782"/>
    </source>
</evidence>
<comment type="subcellular location">
    <subcellularLocation>
        <location evidence="1 9">Nucleus</location>
    </subcellularLocation>
</comment>
<evidence type="ECO:0000256" key="8">
    <source>
        <dbReference type="ARBA" id="ARBA00031256"/>
    </source>
</evidence>
<keyword evidence="6 9" id="KW-0804">Transcription</keyword>
<dbReference type="AlphaFoldDB" id="A0AAN6YMJ2"/>
<comment type="function">
    <text evidence="9">Component of the Mediator complex, a coactivator involved in the regulated transcription of nearly all RNA polymerase II-dependent genes. Mediator functions as a bridge to convey information from gene-specific regulatory proteins to the basal RNA polymerase II transcription machinery. Mediator is recruited to promoters by direct interactions with regulatory proteins and serves as a scaffold for the assembly of a functional preinitiation complex with RNA polymerase II and the general transcription factors.</text>
</comment>
<feature type="compositionally biased region" description="Gly residues" evidence="10">
    <location>
        <begin position="1146"/>
        <end position="1156"/>
    </location>
</feature>
<feature type="compositionally biased region" description="Acidic residues" evidence="10">
    <location>
        <begin position="140"/>
        <end position="153"/>
    </location>
</feature>
<comment type="subunit">
    <text evidence="9">Component of the Mediator complex.</text>
</comment>
<feature type="region of interest" description="Disordered" evidence="10">
    <location>
        <begin position="843"/>
        <end position="897"/>
    </location>
</feature>
<protein>
    <recommendedName>
        <fullName evidence="3 9">Mediator of RNA polymerase II transcription subunit 5</fullName>
    </recommendedName>
    <alternativeName>
        <fullName evidence="8 9">Mediator complex subunit 5</fullName>
    </alternativeName>
</protein>
<gene>
    <name evidence="9" type="primary">MED5</name>
    <name evidence="11" type="ORF">QBC37DRAFT_136106</name>
</gene>
<organism evidence="11 12">
    <name type="scientific">Rhypophila decipiens</name>
    <dbReference type="NCBI Taxonomy" id="261697"/>
    <lineage>
        <taxon>Eukaryota</taxon>
        <taxon>Fungi</taxon>
        <taxon>Dikarya</taxon>
        <taxon>Ascomycota</taxon>
        <taxon>Pezizomycotina</taxon>
        <taxon>Sordariomycetes</taxon>
        <taxon>Sordariomycetidae</taxon>
        <taxon>Sordariales</taxon>
        <taxon>Naviculisporaceae</taxon>
        <taxon>Rhypophila</taxon>
    </lineage>
</organism>
<keyword evidence="4 9" id="KW-0805">Transcription regulation</keyword>
<comment type="caution">
    <text evidence="11">The sequence shown here is derived from an EMBL/GenBank/DDBJ whole genome shotgun (WGS) entry which is preliminary data.</text>
</comment>
<evidence type="ECO:0000256" key="7">
    <source>
        <dbReference type="ARBA" id="ARBA00023242"/>
    </source>
</evidence>
<feature type="compositionally biased region" description="Low complexity" evidence="10">
    <location>
        <begin position="863"/>
        <end position="884"/>
    </location>
</feature>
<comment type="similarity">
    <text evidence="2 9">Belongs to the Mediator complex subunit 5 family.</text>
</comment>
<evidence type="ECO:0000313" key="11">
    <source>
        <dbReference type="EMBL" id="KAK4219452.1"/>
    </source>
</evidence>
<keyword evidence="12" id="KW-1185">Reference proteome</keyword>
<evidence type="ECO:0000313" key="12">
    <source>
        <dbReference type="Proteomes" id="UP001301769"/>
    </source>
</evidence>
<dbReference type="GO" id="GO:0016592">
    <property type="term" value="C:mediator complex"/>
    <property type="evidence" value="ECO:0007669"/>
    <property type="project" value="InterPro"/>
</dbReference>
<dbReference type="PANTHER" id="PTHR35784">
    <property type="entry name" value="MEDIATOR OF RNA POLYMERASE II TRANSCRIPTION SUBUNIT 5"/>
    <property type="match status" value="1"/>
</dbReference>
<accession>A0AAN6YMJ2</accession>
<sequence>MPAAMAMMVDSPIRPPRPRVPPGNVPVRTKAKAFAGGVANLPQSLAEWTKFLSKAETVRLEPEKFASFVPILYSKNRLPRALIADLVLRPTRSNKEALCPRVSMYLNTLLKMRMVDVGGVLKASWRYSTLHGEVAKSTEQEDPDQEMGGNDDDGQQKQKNKNKLPLTRWRSSYSAEEILFWRLAKAVSNISGPNANDKLGGGNEIVGIRDGGDAISVLKAVTQWMALFTEATRAFSRDTFGAIHSLQAKGETESSRTAFVGLLLRVCENPIVLSVLGKDDSKDVRKKFAESLDAFLPTILQSQALHEIASRLDLFRTQTLASFEPADSRKDTAVSEISNYMDSLLGLERLQIPEIPIVNSRAGLYIYLDAALVGRPLIDDHALYTYFHNRYQGDMQTTAIQLILASFDVLANTAYNHGGAKTGHLLKSYVVNKVPLILSSFASQSSMYPFDAEFCITQALSQVDTNVFPTLSNMFDLPTSSSILDSVRQDFCFACQLHGLLSPRAIENLLGDITYQSLPDEGRYVKESLVQSCLEDAERTLKLIGELDNMNGNVGAAAQAIIDVIGTLCRSEGTMALKQICRELASKPLSLDILLLFDKPYKILHPLCELLDNWGANKDHFGEDDGESQPVYEEFGSILLLLLAFVYRYDLSTADLGIRSSESFVGKFLSKGSLSRPLDELTQQEKSHMNGWIHGLFDTEAGGLGDDLMSSCPPQDFYLLMPTLFNQIVLALSTGRLAEYMLKTGLEYLVDILLLPSLVPAMLFLSNQLWARQPTQAAIIRILQLILLQPGSMTHEASTMLSAVLNIVAKPLEHSLRSYQRQDPKSPDVEPLLRALKENLALSRRTGGTDHNELENWTGANGGTSNTSSTPSNPGTGANPAGSSPHHHHGGGLSGSVRSTIANLTQWAQHPALGLPAPYTHRQILAAIKMLGSKLLLSVLLEELKAQTELGNESVAYDVITSVICAPDTNNTFFTMSPSTDHDPATQQQQCQQQRRMTLRGALKNEAEDWNRIQKTSPDPLAVETIVRLYRRVETQMTPLPPPVHQVDANANMNAMLDSAAAVAVAAATAEMVDNALGVVNNDPNSAMGVGGSLDDAFAAAVDGSAAAGSLGVHDAMSLDTTGLTSGTGGGGPGGELSALDTSVGGHTGTGPGTAGGNGGMDDIFGGIQISAGSVDFTRDIDFNWDTMDMV</sequence>
<dbReference type="Pfam" id="PF08689">
    <property type="entry name" value="Med5"/>
    <property type="match status" value="1"/>
</dbReference>
<feature type="region of interest" description="Disordered" evidence="10">
    <location>
        <begin position="1124"/>
        <end position="1156"/>
    </location>
</feature>
<keyword evidence="5 9" id="KW-0010">Activator</keyword>
<evidence type="ECO:0000256" key="4">
    <source>
        <dbReference type="ARBA" id="ARBA00023015"/>
    </source>
</evidence>
<feature type="region of interest" description="Disordered" evidence="10">
    <location>
        <begin position="134"/>
        <end position="165"/>
    </location>
</feature>